<evidence type="ECO:0000256" key="7">
    <source>
        <dbReference type="ARBA" id="ARBA00023242"/>
    </source>
</evidence>
<evidence type="ECO:0000256" key="8">
    <source>
        <dbReference type="PROSITE-ProRule" id="PRU00071"/>
    </source>
</evidence>
<feature type="compositionally biased region" description="Low complexity" evidence="9">
    <location>
        <begin position="236"/>
        <end position="249"/>
    </location>
</feature>
<dbReference type="AlphaFoldDB" id="A0AAN8WA57"/>
<evidence type="ECO:0000259" key="10">
    <source>
        <dbReference type="PROSITE" id="PS50884"/>
    </source>
</evidence>
<dbReference type="EMBL" id="JBAMMX010000004">
    <property type="protein sequence ID" value="KAK6942072.1"/>
    <property type="molecule type" value="Genomic_DNA"/>
</dbReference>
<evidence type="ECO:0000313" key="11">
    <source>
        <dbReference type="EMBL" id="KAK6942072.1"/>
    </source>
</evidence>
<evidence type="ECO:0000256" key="4">
    <source>
        <dbReference type="ARBA" id="ARBA00023015"/>
    </source>
</evidence>
<gene>
    <name evidence="11" type="ORF">RJ641_027449</name>
</gene>
<evidence type="ECO:0000313" key="12">
    <source>
        <dbReference type="Proteomes" id="UP001370490"/>
    </source>
</evidence>
<organism evidence="11 12">
    <name type="scientific">Dillenia turbinata</name>
    <dbReference type="NCBI Taxonomy" id="194707"/>
    <lineage>
        <taxon>Eukaryota</taxon>
        <taxon>Viridiplantae</taxon>
        <taxon>Streptophyta</taxon>
        <taxon>Embryophyta</taxon>
        <taxon>Tracheophyta</taxon>
        <taxon>Spermatophyta</taxon>
        <taxon>Magnoliopsida</taxon>
        <taxon>eudicotyledons</taxon>
        <taxon>Gunneridae</taxon>
        <taxon>Pentapetalae</taxon>
        <taxon>Dilleniales</taxon>
        <taxon>Dilleniaceae</taxon>
        <taxon>Dillenia</taxon>
    </lineage>
</organism>
<keyword evidence="3" id="KW-0862">Zinc</keyword>
<dbReference type="PROSITE" id="PS50884">
    <property type="entry name" value="ZF_DOF_2"/>
    <property type="match status" value="1"/>
</dbReference>
<keyword evidence="4" id="KW-0805">Transcription regulation</keyword>
<reference evidence="11 12" key="1">
    <citation type="submission" date="2023-12" db="EMBL/GenBank/DDBJ databases">
        <title>A high-quality genome assembly for Dillenia turbinata (Dilleniales).</title>
        <authorList>
            <person name="Chanderbali A."/>
        </authorList>
    </citation>
    <scope>NUCLEOTIDE SEQUENCE [LARGE SCALE GENOMIC DNA]</scope>
    <source>
        <strain evidence="11">LSX21</strain>
        <tissue evidence="11">Leaf</tissue>
    </source>
</reference>
<keyword evidence="1" id="KW-0479">Metal-binding</keyword>
<feature type="compositionally biased region" description="Low complexity" evidence="9">
    <location>
        <begin position="377"/>
        <end position="388"/>
    </location>
</feature>
<dbReference type="GO" id="GO:0003700">
    <property type="term" value="F:DNA-binding transcription factor activity"/>
    <property type="evidence" value="ECO:0007669"/>
    <property type="project" value="InterPro"/>
</dbReference>
<dbReference type="PROSITE" id="PS01361">
    <property type="entry name" value="ZF_DOF_1"/>
    <property type="match status" value="1"/>
</dbReference>
<dbReference type="GO" id="GO:0003677">
    <property type="term" value="F:DNA binding"/>
    <property type="evidence" value="ECO:0007669"/>
    <property type="project" value="UniProtKB-UniRule"/>
</dbReference>
<keyword evidence="12" id="KW-1185">Reference proteome</keyword>
<dbReference type="GO" id="GO:0008270">
    <property type="term" value="F:zinc ion binding"/>
    <property type="evidence" value="ECO:0007669"/>
    <property type="project" value="UniProtKB-KW"/>
</dbReference>
<evidence type="ECO:0000256" key="3">
    <source>
        <dbReference type="ARBA" id="ARBA00022833"/>
    </source>
</evidence>
<evidence type="ECO:0000256" key="5">
    <source>
        <dbReference type="ARBA" id="ARBA00023125"/>
    </source>
</evidence>
<sequence length="485" mass="52340">MSENNKDPAIKLFGKTIALPETQIPDNKVVVENDAEDCREEETGKSCSSTVEDDKEEDQQHENNVMATNPKASEDLSGNTMAGQEKVLKKPDKIIPCPRCNSLDTKFCYFNNYNVNQPRHFCKNCQRYWTAGGTMRNVPVGAGKRKNKHLASQFRQVMMLLDGAPSTRVETQESFNHQVLSSGEISTSFGAPSGNGTVLKFGFEAPLCESMASVLELGEQKRCAEMGSENSGGNGEESSSCGSPATASSVQENDLPENISQKDGGVSLGFCTEPNPTHPSNCYAYPPRFFPRNAGWSNVAPQASACPSSQLVYVPDGNNPGPVQWFPTPMFAVPSFCTQSISLQFVAAPYWNCMPVFAAGTGNNMLVGANGYLSPSSSASSSCSGKNSPTLGKHSRETPLIDEKLEKSVLVPKTLRIDDPDDASKSSIWATLGIRPDPEEPVSKGGISESFKSQKECKNTLSDVSQVLEANPAALSRSHTFQEST</sequence>
<keyword evidence="6" id="KW-0804">Transcription</keyword>
<comment type="subcellular location">
    <subcellularLocation>
        <location evidence="8">Nucleus</location>
    </subcellularLocation>
</comment>
<feature type="region of interest" description="Disordered" evidence="9">
    <location>
        <begin position="225"/>
        <end position="260"/>
    </location>
</feature>
<evidence type="ECO:0000256" key="9">
    <source>
        <dbReference type="SAM" id="MobiDB-lite"/>
    </source>
</evidence>
<keyword evidence="7 8" id="KW-0539">Nucleus</keyword>
<feature type="region of interest" description="Disordered" evidence="9">
    <location>
        <begin position="377"/>
        <end position="399"/>
    </location>
</feature>
<feature type="domain" description="Dof-type" evidence="10">
    <location>
        <begin position="95"/>
        <end position="149"/>
    </location>
</feature>
<dbReference type="PANTHER" id="PTHR31089:SF47">
    <property type="entry name" value="DOF-TYPE DOMAIN-CONTAINING PROTEIN"/>
    <property type="match status" value="1"/>
</dbReference>
<evidence type="ECO:0000256" key="2">
    <source>
        <dbReference type="ARBA" id="ARBA00022771"/>
    </source>
</evidence>
<proteinExistence type="predicted"/>
<dbReference type="PANTHER" id="PTHR31089">
    <property type="entry name" value="CYCLIC DOF FACTOR 2"/>
    <property type="match status" value="1"/>
</dbReference>
<evidence type="ECO:0000256" key="1">
    <source>
        <dbReference type="ARBA" id="ARBA00022723"/>
    </source>
</evidence>
<keyword evidence="2 8" id="KW-0863">Zinc-finger</keyword>
<keyword evidence="5 8" id="KW-0238">DNA-binding</keyword>
<protein>
    <submittedName>
        <fullName evidence="11">Zinc finger, Dof-type</fullName>
    </submittedName>
</protein>
<accession>A0AAN8WA57</accession>
<dbReference type="Pfam" id="PF02701">
    <property type="entry name" value="Zn_ribbon_Dof"/>
    <property type="match status" value="1"/>
</dbReference>
<dbReference type="Proteomes" id="UP001370490">
    <property type="component" value="Unassembled WGS sequence"/>
</dbReference>
<dbReference type="InterPro" id="IPR003851">
    <property type="entry name" value="Znf_Dof"/>
</dbReference>
<comment type="caution">
    <text evidence="11">The sequence shown here is derived from an EMBL/GenBank/DDBJ whole genome shotgun (WGS) entry which is preliminary data.</text>
</comment>
<feature type="region of interest" description="Disordered" evidence="9">
    <location>
        <begin position="428"/>
        <end position="451"/>
    </location>
</feature>
<feature type="region of interest" description="Disordered" evidence="9">
    <location>
        <begin position="34"/>
        <end position="78"/>
    </location>
</feature>
<dbReference type="InterPro" id="IPR045174">
    <property type="entry name" value="Dof"/>
</dbReference>
<evidence type="ECO:0000256" key="6">
    <source>
        <dbReference type="ARBA" id="ARBA00023163"/>
    </source>
</evidence>
<feature type="compositionally biased region" description="Polar residues" evidence="9">
    <location>
        <begin position="62"/>
        <end position="78"/>
    </location>
</feature>
<dbReference type="GO" id="GO:0005634">
    <property type="term" value="C:nucleus"/>
    <property type="evidence" value="ECO:0007669"/>
    <property type="project" value="UniProtKB-SubCell"/>
</dbReference>
<name>A0AAN8WA57_9MAGN</name>